<gene>
    <name evidence="1" type="ORF">DPEC_G00050720</name>
</gene>
<dbReference type="Proteomes" id="UP001157502">
    <property type="component" value="Chromosome 4"/>
</dbReference>
<keyword evidence="2" id="KW-1185">Reference proteome</keyword>
<organism evidence="1 2">
    <name type="scientific">Dallia pectoralis</name>
    <name type="common">Alaska blackfish</name>
    <dbReference type="NCBI Taxonomy" id="75939"/>
    <lineage>
        <taxon>Eukaryota</taxon>
        <taxon>Metazoa</taxon>
        <taxon>Chordata</taxon>
        <taxon>Craniata</taxon>
        <taxon>Vertebrata</taxon>
        <taxon>Euteleostomi</taxon>
        <taxon>Actinopterygii</taxon>
        <taxon>Neopterygii</taxon>
        <taxon>Teleostei</taxon>
        <taxon>Protacanthopterygii</taxon>
        <taxon>Esociformes</taxon>
        <taxon>Umbridae</taxon>
        <taxon>Dallia</taxon>
    </lineage>
</organism>
<proteinExistence type="predicted"/>
<name>A0ACC2HBE9_DALPE</name>
<evidence type="ECO:0000313" key="2">
    <source>
        <dbReference type="Proteomes" id="UP001157502"/>
    </source>
</evidence>
<evidence type="ECO:0000313" key="1">
    <source>
        <dbReference type="EMBL" id="KAJ8013192.1"/>
    </source>
</evidence>
<reference evidence="1" key="1">
    <citation type="submission" date="2021-05" db="EMBL/GenBank/DDBJ databases">
        <authorList>
            <person name="Pan Q."/>
            <person name="Jouanno E."/>
            <person name="Zahm M."/>
            <person name="Klopp C."/>
            <person name="Cabau C."/>
            <person name="Louis A."/>
            <person name="Berthelot C."/>
            <person name="Parey E."/>
            <person name="Roest Crollius H."/>
            <person name="Montfort J."/>
            <person name="Robinson-Rechavi M."/>
            <person name="Bouchez O."/>
            <person name="Lampietro C."/>
            <person name="Lopez Roques C."/>
            <person name="Donnadieu C."/>
            <person name="Postlethwait J."/>
            <person name="Bobe J."/>
            <person name="Dillon D."/>
            <person name="Chandos A."/>
            <person name="von Hippel F."/>
            <person name="Guiguen Y."/>
        </authorList>
    </citation>
    <scope>NUCLEOTIDE SEQUENCE</scope>
    <source>
        <strain evidence="1">YG-Jan2019</strain>
    </source>
</reference>
<dbReference type="EMBL" id="CM055731">
    <property type="protein sequence ID" value="KAJ8013192.1"/>
    <property type="molecule type" value="Genomic_DNA"/>
</dbReference>
<comment type="caution">
    <text evidence="1">The sequence shown here is derived from an EMBL/GenBank/DDBJ whole genome shotgun (WGS) entry which is preliminary data.</text>
</comment>
<protein>
    <submittedName>
        <fullName evidence="1">Uncharacterized protein</fullName>
    </submittedName>
</protein>
<accession>A0ACC2HBE9</accession>
<sequence length="104" mass="11002">MQLLSSPWLSCNHDVKVAVHRDQRCEEWSKYGEDFLLAQTSVVGGVFPVGVSSAPPVGSTITHGPAPSEQLPQSGGIVTPTPPQALNHLPERTGLIAGNDHPSI</sequence>